<feature type="compositionally biased region" description="Low complexity" evidence="1">
    <location>
        <begin position="33"/>
        <end position="47"/>
    </location>
</feature>
<feature type="signal peptide" evidence="2">
    <location>
        <begin position="1"/>
        <end position="27"/>
    </location>
</feature>
<accession>A0ABY5L1W1</accession>
<sequence length="387" mass="39600">MGRREAGPSRRRMLPRLCGAVLAVALAGCGAGTGTSESAGGSTVTETASSAPGPATPVEVTGVVEVASDLETPWAMGLLPDGRLVVTQRDAGTIVLVGADGEVVEATGTGAEELRELTHAQGEGGLLGVAVGPTGEHLFLYVTTGRDNRVVRAALDGTALGPLDTVLDGIPAARNHDGGRLAFGPDGFLYVATGDAGQRDDAPDPASLAGKILRVTKDGDPAPGNPDPASPVWSSGHRNVEGLGWATDGRMFASEFGQDAWDELNVIVPGGDYGWPAHEGDPGADEGTVAPVVTWTTREASPSGLAVTEDAVYVAALRGERLWRAPLTEDGVGEPQALLEGEHGRLRAVEVAPDGTLWVLTGNTDGRGDARPGDDRLLRVTLAPVAG</sequence>
<dbReference type="SUPFAM" id="SSF50952">
    <property type="entry name" value="Soluble quinoprotein glucose dehydrogenase"/>
    <property type="match status" value="1"/>
</dbReference>
<gene>
    <name evidence="4" type="ORF">NP064_03835</name>
</gene>
<evidence type="ECO:0000256" key="2">
    <source>
        <dbReference type="SAM" id="SignalP"/>
    </source>
</evidence>
<dbReference type="EMBL" id="CP101988">
    <property type="protein sequence ID" value="UUI76048.1"/>
    <property type="molecule type" value="Genomic_DNA"/>
</dbReference>
<proteinExistence type="predicted"/>
<dbReference type="Pfam" id="PF07995">
    <property type="entry name" value="GSDH"/>
    <property type="match status" value="1"/>
</dbReference>
<dbReference type="PROSITE" id="PS51318">
    <property type="entry name" value="TAT"/>
    <property type="match status" value="1"/>
</dbReference>
<feature type="region of interest" description="Disordered" evidence="1">
    <location>
        <begin position="33"/>
        <end position="56"/>
    </location>
</feature>
<reference evidence="4 5" key="1">
    <citation type="submission" date="2022-07" db="EMBL/GenBank/DDBJ databases">
        <title>Novel species in genus cellulomonas.</title>
        <authorList>
            <person name="Ye L."/>
        </authorList>
    </citation>
    <scope>NUCLEOTIDE SEQUENCE [LARGE SCALE GENOMIC DNA]</scope>
    <source>
        <strain evidence="5">zg-Y338</strain>
    </source>
</reference>
<protein>
    <submittedName>
        <fullName evidence="4">PQQ-dependent sugar dehydrogenase</fullName>
    </submittedName>
</protein>
<dbReference type="InterPro" id="IPR012938">
    <property type="entry name" value="Glc/Sorbosone_DH"/>
</dbReference>
<feature type="region of interest" description="Disordered" evidence="1">
    <location>
        <begin position="215"/>
        <end position="236"/>
    </location>
</feature>
<dbReference type="InterPro" id="IPR011041">
    <property type="entry name" value="Quinoprot_gluc/sorb_DH_b-prop"/>
</dbReference>
<feature type="domain" description="Glucose/Sorbosone dehydrogenase" evidence="3">
    <location>
        <begin position="70"/>
        <end position="367"/>
    </location>
</feature>
<dbReference type="RefSeq" id="WP_227567833.1">
    <property type="nucleotide sequence ID" value="NZ_CP101988.1"/>
</dbReference>
<name>A0ABY5L1W1_9CELL</name>
<keyword evidence="5" id="KW-1185">Reference proteome</keyword>
<evidence type="ECO:0000259" key="3">
    <source>
        <dbReference type="Pfam" id="PF07995"/>
    </source>
</evidence>
<evidence type="ECO:0000313" key="5">
    <source>
        <dbReference type="Proteomes" id="UP001316189"/>
    </source>
</evidence>
<dbReference type="InterPro" id="IPR006311">
    <property type="entry name" value="TAT_signal"/>
</dbReference>
<dbReference type="Proteomes" id="UP001316189">
    <property type="component" value="Chromosome"/>
</dbReference>
<feature type="chain" id="PRO_5045228711" evidence="2">
    <location>
        <begin position="28"/>
        <end position="387"/>
    </location>
</feature>
<evidence type="ECO:0000313" key="4">
    <source>
        <dbReference type="EMBL" id="UUI76048.1"/>
    </source>
</evidence>
<organism evidence="4 5">
    <name type="scientific">Cellulomonas chengniuliangii</name>
    <dbReference type="NCBI Taxonomy" id="2968084"/>
    <lineage>
        <taxon>Bacteria</taxon>
        <taxon>Bacillati</taxon>
        <taxon>Actinomycetota</taxon>
        <taxon>Actinomycetes</taxon>
        <taxon>Micrococcales</taxon>
        <taxon>Cellulomonadaceae</taxon>
        <taxon>Cellulomonas</taxon>
    </lineage>
</organism>
<keyword evidence="2" id="KW-0732">Signal</keyword>
<evidence type="ECO:0000256" key="1">
    <source>
        <dbReference type="SAM" id="MobiDB-lite"/>
    </source>
</evidence>
<dbReference type="PANTHER" id="PTHR19328">
    <property type="entry name" value="HEDGEHOG-INTERACTING PROTEIN"/>
    <property type="match status" value="1"/>
</dbReference>
<dbReference type="Gene3D" id="2.120.10.30">
    <property type="entry name" value="TolB, C-terminal domain"/>
    <property type="match status" value="1"/>
</dbReference>
<dbReference type="PANTHER" id="PTHR19328:SF13">
    <property type="entry name" value="HIPL1 PROTEIN"/>
    <property type="match status" value="1"/>
</dbReference>
<dbReference type="PROSITE" id="PS51257">
    <property type="entry name" value="PROKAR_LIPOPROTEIN"/>
    <property type="match status" value="1"/>
</dbReference>
<dbReference type="InterPro" id="IPR011042">
    <property type="entry name" value="6-blade_b-propeller_TolB-like"/>
</dbReference>